<name>A0A0A7KRJ4_9ABAC</name>
<dbReference type="GeneID" id="22619720"/>
<keyword evidence="2" id="KW-1185">Reference proteome</keyword>
<evidence type="ECO:0000313" key="1">
    <source>
        <dbReference type="EMBL" id="AIZ48687.1"/>
    </source>
</evidence>
<dbReference type="RefSeq" id="YP_009112691.1">
    <property type="nucleotide sequence ID" value="NC_025960.1"/>
</dbReference>
<evidence type="ECO:0000313" key="2">
    <source>
        <dbReference type="Proteomes" id="UP000202327"/>
    </source>
</evidence>
<dbReference type="KEGG" id="vg:22619720"/>
<dbReference type="Proteomes" id="UP000202327">
    <property type="component" value="Segment"/>
</dbReference>
<accession>A0A0A7KRJ4</accession>
<sequence length="99" mass="11869">MFAFQYPVTGDYITVYFDMQNYYFYYNEIEKLLDSDSNRIKSSSKRRLVRKFKTAKFLLLADALLLLDCYTNTKPVKKFFKNSLLPVLRGYQKSYKKTL</sequence>
<proteinExistence type="predicted"/>
<reference evidence="1 2" key="1">
    <citation type="journal article" date="2015" name="Virus Genes">
        <title>The genome sequence of Agrotis segetum nucleopolyhedrovirus B (AgseNPV-B) reveals a new baculovirus species within the Agrotis baculovirus complex.</title>
        <authorList>
            <person name="Wennmann J.T."/>
            <person name="Gueli Alletti G."/>
            <person name="Jehle J.A."/>
        </authorList>
    </citation>
    <scope>NUCLEOTIDE SEQUENCE [LARGE SCALE GENOMIC DNA]</scope>
    <source>
        <strain evidence="1">English</strain>
    </source>
</reference>
<protein>
    <submittedName>
        <fullName evidence="1">Asb130</fullName>
    </submittedName>
</protein>
<dbReference type="EMBL" id="KM102981">
    <property type="protein sequence ID" value="AIZ48687.1"/>
    <property type="molecule type" value="Genomic_DNA"/>
</dbReference>
<organism evidence="1 2">
    <name type="scientific">Agrotis segetum nucleopolyhedrovirus B</name>
    <dbReference type="NCBI Taxonomy" id="1580580"/>
    <lineage>
        <taxon>Viruses</taxon>
        <taxon>Viruses incertae sedis</taxon>
        <taxon>Naldaviricetes</taxon>
        <taxon>Lefavirales</taxon>
        <taxon>Baculoviridae</taxon>
        <taxon>Alphabaculovirus</taxon>
        <taxon>Alphabaculovirus alteragsegetum</taxon>
    </lineage>
</organism>
<dbReference type="OrthoDB" id="28988at10239"/>